<proteinExistence type="predicted"/>
<dbReference type="Proteomes" id="UP000654345">
    <property type="component" value="Unassembled WGS sequence"/>
</dbReference>
<dbReference type="RefSeq" id="WP_201370009.1">
    <property type="nucleotide sequence ID" value="NZ_BNJG01000001.1"/>
</dbReference>
<evidence type="ECO:0000313" key="3">
    <source>
        <dbReference type="Proteomes" id="UP000654345"/>
    </source>
</evidence>
<dbReference type="InterPro" id="IPR029052">
    <property type="entry name" value="Metallo-depent_PP-like"/>
</dbReference>
<dbReference type="PANTHER" id="PTHR37031:SF2">
    <property type="entry name" value="PHOD-LIKE PHOSPHATASE METALLOPHOSPHATASE DOMAIN-CONTAINING PROTEIN"/>
    <property type="match status" value="1"/>
</dbReference>
<evidence type="ECO:0000256" key="1">
    <source>
        <dbReference type="SAM" id="MobiDB-lite"/>
    </source>
</evidence>
<evidence type="ECO:0008006" key="4">
    <source>
        <dbReference type="Google" id="ProtNLM"/>
    </source>
</evidence>
<dbReference type="Gene3D" id="3.60.21.70">
    <property type="entry name" value="PhoD-like phosphatase"/>
    <property type="match status" value="1"/>
</dbReference>
<dbReference type="EMBL" id="BNJG01000001">
    <property type="protein sequence ID" value="GHO53174.1"/>
    <property type="molecule type" value="Genomic_DNA"/>
</dbReference>
<name>A0ABQ3UKC0_9CHLR</name>
<reference evidence="2 3" key="1">
    <citation type="journal article" date="2021" name="Int. J. Syst. Evol. Microbiol.">
        <title>Reticulibacter mediterranei gen. nov., sp. nov., within the new family Reticulibacteraceae fam. nov., and Ktedonospora formicarum gen. nov., sp. nov., Ktedonobacter robiniae sp. nov., Dictyobacter formicarum sp. nov. and Dictyobacter arantiisoli sp. nov., belonging to the class Ktedonobacteria.</title>
        <authorList>
            <person name="Yabe S."/>
            <person name="Zheng Y."/>
            <person name="Wang C.M."/>
            <person name="Sakai Y."/>
            <person name="Abe K."/>
            <person name="Yokota A."/>
            <person name="Donadio S."/>
            <person name="Cavaletti L."/>
            <person name="Monciardini P."/>
        </authorList>
    </citation>
    <scope>NUCLEOTIDE SEQUENCE [LARGE SCALE GENOMIC DNA]</scope>
    <source>
        <strain evidence="2 3">SOSP1-30</strain>
    </source>
</reference>
<gene>
    <name evidence="2" type="ORF">KSB_16490</name>
</gene>
<evidence type="ECO:0000313" key="2">
    <source>
        <dbReference type="EMBL" id="GHO53174.1"/>
    </source>
</evidence>
<accession>A0ABQ3UKC0</accession>
<comment type="caution">
    <text evidence="2">The sequence shown here is derived from an EMBL/GenBank/DDBJ whole genome shotgun (WGS) entry which is preliminary data.</text>
</comment>
<protein>
    <recommendedName>
        <fullName evidence="4">PhoD-like phosphatase metallophosphatase domain-containing protein</fullName>
    </recommendedName>
</protein>
<dbReference type="PANTHER" id="PTHR37031">
    <property type="entry name" value="METALLOPHOSPHATASE BINDING DOMAIN PROTEIN"/>
    <property type="match status" value="1"/>
</dbReference>
<organism evidence="2 3">
    <name type="scientific">Ktedonobacter robiniae</name>
    <dbReference type="NCBI Taxonomy" id="2778365"/>
    <lineage>
        <taxon>Bacteria</taxon>
        <taxon>Bacillati</taxon>
        <taxon>Chloroflexota</taxon>
        <taxon>Ktedonobacteria</taxon>
        <taxon>Ktedonobacterales</taxon>
        <taxon>Ktedonobacteraceae</taxon>
        <taxon>Ktedonobacter</taxon>
    </lineage>
</organism>
<feature type="region of interest" description="Disordered" evidence="1">
    <location>
        <begin position="840"/>
        <end position="867"/>
    </location>
</feature>
<keyword evidence="3" id="KW-1185">Reference proteome</keyword>
<dbReference type="InterPro" id="IPR038607">
    <property type="entry name" value="PhoD-like_sf"/>
</dbReference>
<dbReference type="SUPFAM" id="SSF56300">
    <property type="entry name" value="Metallo-dependent phosphatases"/>
    <property type="match status" value="1"/>
</dbReference>
<sequence>MSWTPLTERIDELPLILAGPILRRTEPGSVTVWLALKAERLVTLHILEAEASGALRERFQGKRKTVRLGDNLHLVAVTAQISASVEPLDWGELYYYNLSFQAHQEAEREELYTPGILRSAEQADDPLASLIYPGHPLPSFLLPASKLEQVRFFHGSCRKAHGSGREMLSALDLLIEKSTLAGDHEHVNRPQQLYLTGDQVYADDVAPPLLFALMDAGEALFSDQRLEILPGVRQPASNFAPGMRRDIIHQQARFTSKTPDSHLLSFAEYASMYLMSWSDQLWPETLPGTEELWQRYPASRPAILTQQDRDAQHFMEWNAQLERFRAQLPHVRRALANIATYMICDDHDVTDDWFLDGAWCQNVLNSQAGRHIVRNGLLAYTLFQAWGNTPEQFADSSGQLLLSTLDSWQGQEGTEQRLIDELIGMPLSYNGPGELERSKRALHWHYTYEAPSHQVIVMDTRTQRHYDSPKAFPGLLSPQALQEQIVTAVQPEAQVNIIISAAPVLGIDFIENVQFWNQLRAHDNYSMDCEAWGLEWGAFQQFLRAVSGLKRAVILAGDVHYAFGSSMEYWDMHTGETARLINFTASPLCNEGAGEHMAALALGYPRLLRLQSRGRDPYVSFLAWDLKPDSNLIFQTVVRNISQHIFRFWWSLPRLIATHRSQREIVLPSRGWLPGTFKQIPPDRVYRIRYLQNTRAPETRQRKRGVFLHFNRLLQRPQRLALGMTWLLESALRRIRQRTARLHQKTERQPLSGRWLLDRPTHAVTHEILDKSADLEQALSKRRNALVTTLLKGRNWLNKWKAGTLIVGYNNIGEIYFTPGDDGQREVCQRLWWWRQDDEGQSGDMMQSTEYRERLTLPTSAERPPLP</sequence>